<dbReference type="InterPro" id="IPR004358">
    <property type="entry name" value="Sig_transdc_His_kin-like_C"/>
</dbReference>
<dbReference type="InterPro" id="IPR035965">
    <property type="entry name" value="PAS-like_dom_sf"/>
</dbReference>
<evidence type="ECO:0000256" key="3">
    <source>
        <dbReference type="ARBA" id="ARBA00022553"/>
    </source>
</evidence>
<sequence length="346" mass="37343">MTISALASLMSALPMPILLIDSTERIAAANPPALRLLGGAQVGRHYINALRQPAVLDAVEACLRHGQGGQARYLGREGGRDTTWSVSAGAVDLPQGRGVALSFEDVTAVEEAGAMRRDFVANVSHELRTPVTALAGFIETLRGAARDDPKARERFLSIMEREAARMSQLVSDLLSLSRVEQEERLRPTGKVDLSNLTLQVAALLEPVAARDRVRIETRLPDVPVWVPGDEEQLRQVLSNLVSNAVKYGGADREVVVELGMPGAQPELRGQGVRLSVTDQGEGIAAHHVPRLTERFYRVDTHRSRAVGGTGLGLAIVKHIVSRHRGRLRIESAPGQGSTFTVILPVA</sequence>
<dbReference type="RefSeq" id="WP_183469258.1">
    <property type="nucleotide sequence ID" value="NZ_JACIBX010000001.1"/>
</dbReference>
<dbReference type="Proteomes" id="UP000576152">
    <property type="component" value="Unassembled WGS sequence"/>
</dbReference>
<keyword evidence="4 9" id="KW-0808">Transferase</keyword>
<keyword evidence="3" id="KW-0597">Phosphoprotein</keyword>
<evidence type="ECO:0000313" key="9">
    <source>
        <dbReference type="EMBL" id="MBB3710783.1"/>
    </source>
</evidence>
<dbReference type="PANTHER" id="PTHR45453">
    <property type="entry name" value="PHOSPHATE REGULON SENSOR PROTEIN PHOR"/>
    <property type="match status" value="1"/>
</dbReference>
<evidence type="ECO:0000256" key="4">
    <source>
        <dbReference type="ARBA" id="ARBA00022679"/>
    </source>
</evidence>
<dbReference type="InterPro" id="IPR000014">
    <property type="entry name" value="PAS"/>
</dbReference>
<dbReference type="Pfam" id="PF02518">
    <property type="entry name" value="HATPase_c"/>
    <property type="match status" value="1"/>
</dbReference>
<reference evidence="9 10" key="1">
    <citation type="submission" date="2020-08" db="EMBL/GenBank/DDBJ databases">
        <title>Genomic Encyclopedia of Type Strains, Phase III (KMG-III): the genomes of soil and plant-associated and newly described type strains.</title>
        <authorList>
            <person name="Whitman W."/>
        </authorList>
    </citation>
    <scope>NUCLEOTIDE SEQUENCE [LARGE SCALE GENOMIC DNA]</scope>
    <source>
        <strain evidence="9 10">CECT 8572</strain>
    </source>
</reference>
<dbReference type="EC" id="2.7.13.3" evidence="2"/>
<keyword evidence="5 9" id="KW-0418">Kinase</keyword>
<gene>
    <name evidence="9" type="ORF">FHS00_000336</name>
</gene>
<protein>
    <recommendedName>
        <fullName evidence="2">histidine kinase</fullName>
        <ecNumber evidence="2">2.7.13.3</ecNumber>
    </recommendedName>
</protein>
<dbReference type="InterPro" id="IPR003594">
    <property type="entry name" value="HATPase_dom"/>
</dbReference>
<accession>A0ABR6HK23</accession>
<dbReference type="InterPro" id="IPR003661">
    <property type="entry name" value="HisK_dim/P_dom"/>
</dbReference>
<dbReference type="EMBL" id="JACIBX010000001">
    <property type="protein sequence ID" value="MBB3710783.1"/>
    <property type="molecule type" value="Genomic_DNA"/>
</dbReference>
<dbReference type="InterPro" id="IPR050351">
    <property type="entry name" value="BphY/WalK/GraS-like"/>
</dbReference>
<dbReference type="GO" id="GO:0004673">
    <property type="term" value="F:protein histidine kinase activity"/>
    <property type="evidence" value="ECO:0007669"/>
    <property type="project" value="UniProtKB-EC"/>
</dbReference>
<dbReference type="Gene3D" id="1.10.287.130">
    <property type="match status" value="1"/>
</dbReference>
<evidence type="ECO:0000256" key="1">
    <source>
        <dbReference type="ARBA" id="ARBA00000085"/>
    </source>
</evidence>
<dbReference type="Pfam" id="PF00512">
    <property type="entry name" value="HisKA"/>
    <property type="match status" value="1"/>
</dbReference>
<evidence type="ECO:0000256" key="5">
    <source>
        <dbReference type="ARBA" id="ARBA00022777"/>
    </source>
</evidence>
<evidence type="ECO:0000256" key="2">
    <source>
        <dbReference type="ARBA" id="ARBA00012438"/>
    </source>
</evidence>
<dbReference type="Gene3D" id="3.30.450.20">
    <property type="entry name" value="PAS domain"/>
    <property type="match status" value="1"/>
</dbReference>
<evidence type="ECO:0000313" key="10">
    <source>
        <dbReference type="Proteomes" id="UP000576152"/>
    </source>
</evidence>
<comment type="catalytic activity">
    <reaction evidence="1">
        <text>ATP + protein L-histidine = ADP + protein N-phospho-L-histidine.</text>
        <dbReference type="EC" id="2.7.13.3"/>
    </reaction>
</comment>
<dbReference type="SMART" id="SM00387">
    <property type="entry name" value="HATPase_c"/>
    <property type="match status" value="1"/>
</dbReference>
<keyword evidence="10" id="KW-1185">Reference proteome</keyword>
<dbReference type="SUPFAM" id="SSF47384">
    <property type="entry name" value="Homodimeric domain of signal transducing histidine kinase"/>
    <property type="match status" value="1"/>
</dbReference>
<keyword evidence="7" id="KW-0472">Membrane</keyword>
<comment type="caution">
    <text evidence="9">The sequence shown here is derived from an EMBL/GenBank/DDBJ whole genome shotgun (WGS) entry which is preliminary data.</text>
</comment>
<dbReference type="SMART" id="SM00388">
    <property type="entry name" value="HisKA"/>
    <property type="match status" value="1"/>
</dbReference>
<dbReference type="PANTHER" id="PTHR45453:SF1">
    <property type="entry name" value="PHOSPHATE REGULON SENSOR PROTEIN PHOR"/>
    <property type="match status" value="1"/>
</dbReference>
<dbReference type="InterPro" id="IPR036097">
    <property type="entry name" value="HisK_dim/P_sf"/>
</dbReference>
<proteinExistence type="predicted"/>
<dbReference type="CDD" id="cd00082">
    <property type="entry name" value="HisKA"/>
    <property type="match status" value="1"/>
</dbReference>
<dbReference type="SUPFAM" id="SSF55785">
    <property type="entry name" value="PYP-like sensor domain (PAS domain)"/>
    <property type="match status" value="1"/>
</dbReference>
<dbReference type="PROSITE" id="PS50109">
    <property type="entry name" value="HIS_KIN"/>
    <property type="match status" value="1"/>
</dbReference>
<dbReference type="Gene3D" id="3.30.565.10">
    <property type="entry name" value="Histidine kinase-like ATPase, C-terminal domain"/>
    <property type="match status" value="1"/>
</dbReference>
<evidence type="ECO:0000256" key="6">
    <source>
        <dbReference type="ARBA" id="ARBA00023012"/>
    </source>
</evidence>
<dbReference type="InterPro" id="IPR036890">
    <property type="entry name" value="HATPase_C_sf"/>
</dbReference>
<keyword evidence="6" id="KW-0902">Two-component regulatory system</keyword>
<dbReference type="PRINTS" id="PR00344">
    <property type="entry name" value="BCTRLSENSOR"/>
</dbReference>
<dbReference type="CDD" id="cd00130">
    <property type="entry name" value="PAS"/>
    <property type="match status" value="1"/>
</dbReference>
<name>A0ABR6HK23_9RHOB</name>
<organism evidence="9 10">
    <name type="scientific">Limimaricola variabilis</name>
    <dbReference type="NCBI Taxonomy" id="1492771"/>
    <lineage>
        <taxon>Bacteria</taxon>
        <taxon>Pseudomonadati</taxon>
        <taxon>Pseudomonadota</taxon>
        <taxon>Alphaproteobacteria</taxon>
        <taxon>Rhodobacterales</taxon>
        <taxon>Paracoccaceae</taxon>
        <taxon>Limimaricola</taxon>
    </lineage>
</organism>
<dbReference type="InterPro" id="IPR005467">
    <property type="entry name" value="His_kinase_dom"/>
</dbReference>
<evidence type="ECO:0000259" key="8">
    <source>
        <dbReference type="PROSITE" id="PS50109"/>
    </source>
</evidence>
<dbReference type="SUPFAM" id="SSF55874">
    <property type="entry name" value="ATPase domain of HSP90 chaperone/DNA topoisomerase II/histidine kinase"/>
    <property type="match status" value="1"/>
</dbReference>
<evidence type="ECO:0000256" key="7">
    <source>
        <dbReference type="ARBA" id="ARBA00023136"/>
    </source>
</evidence>
<feature type="domain" description="Histidine kinase" evidence="8">
    <location>
        <begin position="122"/>
        <end position="346"/>
    </location>
</feature>